<dbReference type="GO" id="GO:0004713">
    <property type="term" value="F:protein tyrosine kinase activity"/>
    <property type="evidence" value="ECO:0007669"/>
    <property type="project" value="TreeGrafter"/>
</dbReference>
<dbReference type="GO" id="GO:0005886">
    <property type="term" value="C:plasma membrane"/>
    <property type="evidence" value="ECO:0007669"/>
    <property type="project" value="TreeGrafter"/>
</dbReference>
<evidence type="ECO:0000313" key="4">
    <source>
        <dbReference type="EMBL" id="PSC06112.1"/>
    </source>
</evidence>
<dbReference type="Gene3D" id="3.40.50.300">
    <property type="entry name" value="P-loop containing nucleotide triphosphate hydrolases"/>
    <property type="match status" value="1"/>
</dbReference>
<dbReference type="EMBL" id="PVZS01000004">
    <property type="protein sequence ID" value="PSC06112.1"/>
    <property type="molecule type" value="Genomic_DNA"/>
</dbReference>
<dbReference type="InterPro" id="IPR050445">
    <property type="entry name" value="Bact_polysacc_biosynth/exp"/>
</dbReference>
<feature type="transmembrane region" description="Helical" evidence="2">
    <location>
        <begin position="48"/>
        <end position="67"/>
    </location>
</feature>
<sequence length="691" mass="73692">MSIVTHHRWEEAPGARDADRASPRGWAAEAITIDLRGGGRMLARRKGWLLAPLALCTLASLAGAMLVKPRFASTVQLLADPRELQVVRPDATLRVQAAELTSNDAETALGVLRSASILGKVVAREGLDRDPEFIGAKPPSEPALAALTALEKRVAVKRAEKSFVVDVSVWTLGAEKSARIANAISAVYLQEEAAGKVEAAKRAGQALASRIGELSVRVQEAERAVAEYRSRNELVGANGSLVAEQQIAEISKQLVTARARTADARARFDQVQQLRRQPLAMGDLPDAAGSPVITQLRARYADASRIDADLATRLGPRHPDVIAAAAQVKDVRRQLDGELARLARSAEADYERARSAEESLGRTLDRLKAVSNDNGEAMVRLRELERQAEASRAIYATFLQRAKEISEQQGIDTSNSRVISPAIPAQAPTGLSRSMILAGGLMGGLVLGLALVLTREITDGTLYGKAQFATASGLPVLGVLEQERRRSRSRPALRAHVSEHPASSFAAVAYRILDLTGPRQSRMAARTVVFLSVEPTFQRTQIAFNLAVAAARDEGRVLFVDADQANGFTRLLSERPDQGLADVLSRRCSLDRAVVVDEATEIGILAAGEGGIGRPSADLLAAALMAPARGFDRVIIDGPCPGLDPAALSVAASCDDVILVVAAGATRRENLQDALELLGPVRAKVRGLVVA</sequence>
<dbReference type="InterPro" id="IPR027417">
    <property type="entry name" value="P-loop_NTPase"/>
</dbReference>
<feature type="compositionally biased region" description="Basic and acidic residues" evidence="1">
    <location>
        <begin position="7"/>
        <end position="21"/>
    </location>
</feature>
<gene>
    <name evidence="4" type="ORF">SLNSH_04720</name>
</gene>
<evidence type="ECO:0000256" key="1">
    <source>
        <dbReference type="SAM" id="MobiDB-lite"/>
    </source>
</evidence>
<evidence type="ECO:0000313" key="5">
    <source>
        <dbReference type="Proteomes" id="UP000239772"/>
    </source>
</evidence>
<evidence type="ECO:0000259" key="3">
    <source>
        <dbReference type="Pfam" id="PF13807"/>
    </source>
</evidence>
<evidence type="ECO:0000256" key="2">
    <source>
        <dbReference type="SAM" id="Phobius"/>
    </source>
</evidence>
<name>A0A2T1HWQ7_9HYPH</name>
<keyword evidence="2" id="KW-0472">Membrane</keyword>
<proteinExistence type="predicted"/>
<dbReference type="RefSeq" id="WP_106335520.1">
    <property type="nucleotide sequence ID" value="NZ_PVZS01000004.1"/>
</dbReference>
<dbReference type="InterPro" id="IPR032807">
    <property type="entry name" value="GNVR"/>
</dbReference>
<accession>A0A2T1HWQ7</accession>
<keyword evidence="2" id="KW-1133">Transmembrane helix</keyword>
<dbReference type="PANTHER" id="PTHR32309">
    <property type="entry name" value="TYROSINE-PROTEIN KINASE"/>
    <property type="match status" value="1"/>
</dbReference>
<dbReference type="SUPFAM" id="SSF52540">
    <property type="entry name" value="P-loop containing nucleoside triphosphate hydrolases"/>
    <property type="match status" value="1"/>
</dbReference>
<reference evidence="5" key="1">
    <citation type="submission" date="2018-03" db="EMBL/GenBank/DDBJ databases">
        <authorList>
            <person name="Sun L."/>
            <person name="Liu H."/>
            <person name="Chen W."/>
            <person name="Huang K."/>
            <person name="Liu W."/>
            <person name="Gao X."/>
        </authorList>
    </citation>
    <scope>NUCLEOTIDE SEQUENCE [LARGE SCALE GENOMIC DNA]</scope>
    <source>
        <strain evidence="5">SH9</strain>
    </source>
</reference>
<feature type="domain" description="Tyrosine-protein kinase G-rich" evidence="3">
    <location>
        <begin position="383"/>
        <end position="456"/>
    </location>
</feature>
<dbReference type="OrthoDB" id="230260at2"/>
<dbReference type="PANTHER" id="PTHR32309:SF13">
    <property type="entry name" value="FERRIC ENTEROBACTIN TRANSPORT PROTEIN FEPE"/>
    <property type="match status" value="1"/>
</dbReference>
<dbReference type="Pfam" id="PF13807">
    <property type="entry name" value="GNVR"/>
    <property type="match status" value="1"/>
</dbReference>
<dbReference type="AlphaFoldDB" id="A0A2T1HWQ7"/>
<comment type="caution">
    <text evidence="4">The sequence shown here is derived from an EMBL/GenBank/DDBJ whole genome shotgun (WGS) entry which is preliminary data.</text>
</comment>
<dbReference type="Proteomes" id="UP000239772">
    <property type="component" value="Unassembled WGS sequence"/>
</dbReference>
<feature type="region of interest" description="Disordered" evidence="1">
    <location>
        <begin position="1"/>
        <end position="21"/>
    </location>
</feature>
<keyword evidence="5" id="KW-1185">Reference proteome</keyword>
<organism evidence="4 5">
    <name type="scientific">Alsobacter soli</name>
    <dbReference type="NCBI Taxonomy" id="2109933"/>
    <lineage>
        <taxon>Bacteria</taxon>
        <taxon>Pseudomonadati</taxon>
        <taxon>Pseudomonadota</taxon>
        <taxon>Alphaproteobacteria</taxon>
        <taxon>Hyphomicrobiales</taxon>
        <taxon>Alsobacteraceae</taxon>
        <taxon>Alsobacter</taxon>
    </lineage>
</organism>
<protein>
    <recommendedName>
        <fullName evidence="3">Tyrosine-protein kinase G-rich domain-containing protein</fullName>
    </recommendedName>
</protein>
<keyword evidence="2" id="KW-0812">Transmembrane</keyword>